<evidence type="ECO:0008006" key="4">
    <source>
        <dbReference type="Google" id="ProtNLM"/>
    </source>
</evidence>
<gene>
    <name evidence="2" type="ORF">ABB27_17425</name>
</gene>
<accession>A0A0R0CC52</accession>
<comment type="caution">
    <text evidence="2">The sequence shown here is derived from an EMBL/GenBank/DDBJ whole genome shotgun (WGS) entry which is preliminary data.</text>
</comment>
<dbReference type="SUPFAM" id="SSF81901">
    <property type="entry name" value="HCP-like"/>
    <property type="match status" value="1"/>
</dbReference>
<dbReference type="EMBL" id="LDJJ01000071">
    <property type="protein sequence ID" value="KRG63508.1"/>
    <property type="molecule type" value="Genomic_DNA"/>
</dbReference>
<dbReference type="PATRIC" id="fig|405446.3.peg.3488"/>
<dbReference type="AlphaFoldDB" id="A0A0R0CC52"/>
<feature type="chain" id="PRO_5006393801" description="Sel1 repeat family protein" evidence="1">
    <location>
        <begin position="21"/>
        <end position="240"/>
    </location>
</feature>
<evidence type="ECO:0000256" key="1">
    <source>
        <dbReference type="SAM" id="SignalP"/>
    </source>
</evidence>
<protein>
    <recommendedName>
        <fullName evidence="4">Sel1 repeat family protein</fullName>
    </recommendedName>
</protein>
<reference evidence="2 3" key="1">
    <citation type="submission" date="2015-05" db="EMBL/GenBank/DDBJ databases">
        <title>Genome sequencing and analysis of members of genus Stenotrophomonas.</title>
        <authorList>
            <person name="Patil P.P."/>
            <person name="Midha S."/>
            <person name="Patil P.B."/>
        </authorList>
    </citation>
    <scope>NUCLEOTIDE SEQUENCE [LARGE SCALE GENOMIC DNA]</scope>
    <source>
        <strain evidence="2 3">DSM 18941</strain>
    </source>
</reference>
<proteinExistence type="predicted"/>
<dbReference type="InterPro" id="IPR011990">
    <property type="entry name" value="TPR-like_helical_dom_sf"/>
</dbReference>
<keyword evidence="1" id="KW-0732">Signal</keyword>
<evidence type="ECO:0000313" key="3">
    <source>
        <dbReference type="Proteomes" id="UP000051863"/>
    </source>
</evidence>
<organism evidence="2 3">
    <name type="scientific">Stenotrophomonas terrae</name>
    <dbReference type="NCBI Taxonomy" id="405446"/>
    <lineage>
        <taxon>Bacteria</taxon>
        <taxon>Pseudomonadati</taxon>
        <taxon>Pseudomonadota</taxon>
        <taxon>Gammaproteobacteria</taxon>
        <taxon>Lysobacterales</taxon>
        <taxon>Lysobacteraceae</taxon>
        <taxon>Stenotrophomonas</taxon>
    </lineage>
</organism>
<dbReference type="Gene3D" id="1.25.40.10">
    <property type="entry name" value="Tetratricopeptide repeat domain"/>
    <property type="match status" value="1"/>
</dbReference>
<dbReference type="Proteomes" id="UP000051863">
    <property type="component" value="Unassembled WGS sequence"/>
</dbReference>
<evidence type="ECO:0000313" key="2">
    <source>
        <dbReference type="EMBL" id="KRG63508.1"/>
    </source>
</evidence>
<sequence length="240" mass="27301">MRNSRTIACLLGLVALPALAAASTKESCRNMPSKPIPAEIMTAGFYEAHPDMRWRNTALEAYKKREYATAMRDFKRAAGYADKFSQFMVAHMYWEGLGTTTDATLAYAWADLAAEREYYNFATQREAYWAQLSEQQRAEAVHRGQSVYDRYADSVTKPNLEKRLRLAARNMTGSRTGLVTGPLLVTDTKGNDISATVYYDQTYYQPEMYWCDQDAYWSRPMRSSVEVGMPQTAPAEIDRP</sequence>
<feature type="signal peptide" evidence="1">
    <location>
        <begin position="1"/>
        <end position="20"/>
    </location>
</feature>
<name>A0A0R0CC52_9GAMM</name>
<keyword evidence="3" id="KW-1185">Reference proteome</keyword>